<evidence type="ECO:0000313" key="2">
    <source>
        <dbReference type="Proteomes" id="UP000568888"/>
    </source>
</evidence>
<reference evidence="2" key="1">
    <citation type="submission" date="2020-06" db="EMBL/GenBank/DDBJ databases">
        <title>Draft genomic sequecing of Geomonas sp. Red736.</title>
        <authorList>
            <person name="Itoh H."/>
            <person name="Xu Z.X."/>
            <person name="Ushijima N."/>
            <person name="Masuda Y."/>
            <person name="Shiratori Y."/>
            <person name="Senoo K."/>
        </authorList>
    </citation>
    <scope>NUCLEOTIDE SEQUENCE [LARGE SCALE GENOMIC DNA]</scope>
    <source>
        <strain evidence="2">Red736</strain>
    </source>
</reference>
<comment type="caution">
    <text evidence="1">The sequence shown here is derived from an EMBL/GenBank/DDBJ whole genome shotgun (WGS) entry which is preliminary data.</text>
</comment>
<protein>
    <submittedName>
        <fullName evidence="1">Uncharacterized protein</fullName>
    </submittedName>
</protein>
<organism evidence="1 2">
    <name type="scientific">Geomonas paludis</name>
    <dbReference type="NCBI Taxonomy" id="2740185"/>
    <lineage>
        <taxon>Bacteria</taxon>
        <taxon>Pseudomonadati</taxon>
        <taxon>Thermodesulfobacteriota</taxon>
        <taxon>Desulfuromonadia</taxon>
        <taxon>Geobacterales</taxon>
        <taxon>Geobacteraceae</taxon>
        <taxon>Geomonas</taxon>
    </lineage>
</organism>
<dbReference type="Proteomes" id="UP000568888">
    <property type="component" value="Unassembled WGS sequence"/>
</dbReference>
<sequence>MVSVTVVETEDFGHTTAAVKTDPLHEFIGAEVVHPDLGAIPVTAKSTGGLRAFL</sequence>
<dbReference type="EMBL" id="BLXY01000001">
    <property type="protein sequence ID" value="GFO63183.1"/>
    <property type="molecule type" value="Genomic_DNA"/>
</dbReference>
<accession>A0A6V8MUD7</accession>
<evidence type="ECO:0000313" key="1">
    <source>
        <dbReference type="EMBL" id="GFO63183.1"/>
    </source>
</evidence>
<dbReference type="AlphaFoldDB" id="A0A6V8MUD7"/>
<gene>
    <name evidence="1" type="ORF">GMPD_11020</name>
</gene>
<proteinExistence type="predicted"/>
<name>A0A6V8MUD7_9BACT</name>